<dbReference type="Proteomes" id="UP001497535">
    <property type="component" value="Unassembled WGS sequence"/>
</dbReference>
<proteinExistence type="predicted"/>
<sequence>MDTITFKFNWSIYDIRKLREALLNSRHLHLTSERFSSFEFPTLEWELHLNLERGTSKISIWLRQIGPDNDAIVNTRYKIYAVINHRGTVYFEEPSTTIDIAKSTYKFEKSNRMGYSSVSLDSVIQHDDSLNLHCEVEFDCYSSTLDLQETYLEMFKNETLTDFVDDEIIKAHRCVLAQNSEVFQRMFDQNLMVEAQKGELIISDSSPECVRAMLEFFYTKKIDDALMESQVEGIFAIAHKYEVEKLKYICERFMASKISMGLITLI</sequence>
<protein>
    <submittedName>
        <fullName evidence="1">Uncharacterized protein</fullName>
    </submittedName>
</protein>
<accession>A0ACB1A8R6</accession>
<reference evidence="1" key="1">
    <citation type="submission" date="2023-11" db="EMBL/GenBank/DDBJ databases">
        <authorList>
            <person name="Poullet M."/>
        </authorList>
    </citation>
    <scope>NUCLEOTIDE SEQUENCE</scope>
    <source>
        <strain evidence="1">E1834</strain>
    </source>
</reference>
<evidence type="ECO:0000313" key="1">
    <source>
        <dbReference type="EMBL" id="CAK5086500.1"/>
    </source>
</evidence>
<name>A0ACB1A8R6_MELEN</name>
<dbReference type="EMBL" id="CAVMJV010000060">
    <property type="protein sequence ID" value="CAK5086500.1"/>
    <property type="molecule type" value="Genomic_DNA"/>
</dbReference>
<evidence type="ECO:0000313" key="2">
    <source>
        <dbReference type="Proteomes" id="UP001497535"/>
    </source>
</evidence>
<gene>
    <name evidence="1" type="ORF">MENTE1834_LOCUS34005</name>
</gene>
<comment type="caution">
    <text evidence="1">The sequence shown here is derived from an EMBL/GenBank/DDBJ whole genome shotgun (WGS) entry which is preliminary data.</text>
</comment>
<organism evidence="1 2">
    <name type="scientific">Meloidogyne enterolobii</name>
    <name type="common">Root-knot nematode worm</name>
    <name type="synonym">Meloidogyne mayaguensis</name>
    <dbReference type="NCBI Taxonomy" id="390850"/>
    <lineage>
        <taxon>Eukaryota</taxon>
        <taxon>Metazoa</taxon>
        <taxon>Ecdysozoa</taxon>
        <taxon>Nematoda</taxon>
        <taxon>Chromadorea</taxon>
        <taxon>Rhabditida</taxon>
        <taxon>Tylenchina</taxon>
        <taxon>Tylenchomorpha</taxon>
        <taxon>Tylenchoidea</taxon>
        <taxon>Meloidogynidae</taxon>
        <taxon>Meloidogyninae</taxon>
        <taxon>Meloidogyne</taxon>
    </lineage>
</organism>
<keyword evidence="2" id="KW-1185">Reference proteome</keyword>